<dbReference type="AlphaFoldDB" id="A0AAE0ZLX6"/>
<dbReference type="SMART" id="SM00248">
    <property type="entry name" value="ANK"/>
    <property type="match status" value="3"/>
</dbReference>
<name>A0AAE0ZLX6_9GAST</name>
<evidence type="ECO:0000256" key="3">
    <source>
        <dbReference type="PROSITE-ProRule" id="PRU00023"/>
    </source>
</evidence>
<evidence type="ECO:0000256" key="1">
    <source>
        <dbReference type="ARBA" id="ARBA00022737"/>
    </source>
</evidence>
<feature type="compositionally biased region" description="Basic residues" evidence="4">
    <location>
        <begin position="383"/>
        <end position="394"/>
    </location>
</feature>
<evidence type="ECO:0000256" key="4">
    <source>
        <dbReference type="SAM" id="MobiDB-lite"/>
    </source>
</evidence>
<feature type="region of interest" description="Disordered" evidence="4">
    <location>
        <begin position="333"/>
        <end position="408"/>
    </location>
</feature>
<comment type="caution">
    <text evidence="5">The sequence shown here is derived from an EMBL/GenBank/DDBJ whole genome shotgun (WGS) entry which is preliminary data.</text>
</comment>
<organism evidence="5 6">
    <name type="scientific">Elysia crispata</name>
    <name type="common">lettuce slug</name>
    <dbReference type="NCBI Taxonomy" id="231223"/>
    <lineage>
        <taxon>Eukaryota</taxon>
        <taxon>Metazoa</taxon>
        <taxon>Spiralia</taxon>
        <taxon>Lophotrochozoa</taxon>
        <taxon>Mollusca</taxon>
        <taxon>Gastropoda</taxon>
        <taxon>Heterobranchia</taxon>
        <taxon>Euthyneura</taxon>
        <taxon>Panpulmonata</taxon>
        <taxon>Sacoglossa</taxon>
        <taxon>Placobranchoidea</taxon>
        <taxon>Plakobranchidae</taxon>
        <taxon>Elysia</taxon>
    </lineage>
</organism>
<feature type="compositionally biased region" description="Basic and acidic residues" evidence="4">
    <location>
        <begin position="539"/>
        <end position="557"/>
    </location>
</feature>
<proteinExistence type="predicted"/>
<feature type="compositionally biased region" description="Basic residues" evidence="4">
    <location>
        <begin position="777"/>
        <end position="789"/>
    </location>
</feature>
<feature type="compositionally biased region" description="Basic residues" evidence="4">
    <location>
        <begin position="443"/>
        <end position="454"/>
    </location>
</feature>
<feature type="compositionally biased region" description="Low complexity" evidence="4">
    <location>
        <begin position="489"/>
        <end position="501"/>
    </location>
</feature>
<reference evidence="5" key="1">
    <citation type="journal article" date="2023" name="G3 (Bethesda)">
        <title>A reference genome for the long-term kleptoplast-retaining sea slug Elysia crispata morphotype clarki.</title>
        <authorList>
            <person name="Eastman K.E."/>
            <person name="Pendleton A.L."/>
            <person name="Shaikh M.A."/>
            <person name="Suttiyut T."/>
            <person name="Ogas R."/>
            <person name="Tomko P."/>
            <person name="Gavelis G."/>
            <person name="Widhalm J.R."/>
            <person name="Wisecaver J.H."/>
        </authorList>
    </citation>
    <scope>NUCLEOTIDE SEQUENCE</scope>
    <source>
        <strain evidence="5">ECLA1</strain>
    </source>
</reference>
<feature type="region of interest" description="Disordered" evidence="4">
    <location>
        <begin position="488"/>
        <end position="517"/>
    </location>
</feature>
<sequence>MPRDAQIFHSIKQNSIRQVILLLQGGCDVNMVNSSGQTPLVASLVHVYDGEARCKIVTQLLKAGADINMTDKERKSPLTYACTLNQADTVAILLKQPTINPNFADFNGVTPLMLAARLGNLQVVRVMMEAHASGSVTIDLGATDNNGQRALDHAMDFANNDNSRSGDSNQVSDRVEITRLLAAGWGADFPVEPGNVSSEDQHHLVTPTAPPEESVGSVEMVDMREHSPRRGILGTQSKTGSSGDRQRPLTPTAPDESVGDFEMVDMRGSSPRRYGTKSKMCDGLASSSIIANTRDASNLKEGYNKSNANSDTAKQWAQNLKQEHEAAGRLSALVSPAPSSRPGSRQGRIGGIHLKDKHPPPCKSSLGSGGGRGMRPGSAAKVPSHHRPSSRLRAHSVETEDDDEDEDISLESLTDLLGTVRQYAREIHEIYAPIQKDEEERTRKKRERLARKKSREHEKSLVAPLAPPPANQQHEVRVEIHAIEEQLKQQVQGRPRPQGPVHSKSTEPPWSGGPPLAMLTVEDEQILSSTWPRGRLRPKSRERFWSDTAQRQEKEQGRGSLGAGHSSVSYPCSPSTSFTISDRPHGRPQLTQGDQALRLAGITGRHAGDPQAANIQHERDILNKAFKKMQKPVPILKSFNKNMETTPSTNIKGDRRLKEQLITSRQSVIEVARQHQQNRQTQMNQQQQQQQLPSISIIGPGERVTDTSRGGQQQPKDGGGALPSATSQDIVFSPSVAKSESIPPHDVVIPSAEVISGDTHSSSGDSKYKDGGVGAKSSRKAAGLRHRKSVDKGLGNAVVLEKY</sequence>
<evidence type="ECO:0000256" key="2">
    <source>
        <dbReference type="ARBA" id="ARBA00023043"/>
    </source>
</evidence>
<keyword evidence="2 3" id="KW-0040">ANK repeat</keyword>
<feature type="compositionally biased region" description="Low complexity" evidence="4">
    <location>
        <begin position="566"/>
        <end position="577"/>
    </location>
</feature>
<gene>
    <name evidence="5" type="ORF">RRG08_047909</name>
</gene>
<feature type="region of interest" description="Disordered" evidence="4">
    <location>
        <begin position="194"/>
        <end position="280"/>
    </location>
</feature>
<dbReference type="InterPro" id="IPR036770">
    <property type="entry name" value="Ankyrin_rpt-contain_sf"/>
</dbReference>
<keyword evidence="6" id="KW-1185">Reference proteome</keyword>
<feature type="region of interest" description="Disordered" evidence="4">
    <location>
        <begin position="438"/>
        <end position="472"/>
    </location>
</feature>
<dbReference type="EMBL" id="JAWDGP010003693">
    <property type="protein sequence ID" value="KAK3771655.1"/>
    <property type="molecule type" value="Genomic_DNA"/>
</dbReference>
<evidence type="ECO:0000313" key="5">
    <source>
        <dbReference type="EMBL" id="KAK3771655.1"/>
    </source>
</evidence>
<feature type="compositionally biased region" description="Low complexity" evidence="4">
    <location>
        <begin position="674"/>
        <end position="691"/>
    </location>
</feature>
<dbReference type="PROSITE" id="PS50297">
    <property type="entry name" value="ANK_REP_REGION"/>
    <property type="match status" value="1"/>
</dbReference>
<feature type="region of interest" description="Disordered" evidence="4">
    <location>
        <begin position="529"/>
        <end position="590"/>
    </location>
</feature>
<dbReference type="Proteomes" id="UP001283361">
    <property type="component" value="Unassembled WGS sequence"/>
</dbReference>
<evidence type="ECO:0000313" key="6">
    <source>
        <dbReference type="Proteomes" id="UP001283361"/>
    </source>
</evidence>
<dbReference type="PANTHER" id="PTHR24173">
    <property type="entry name" value="ANKYRIN REPEAT CONTAINING"/>
    <property type="match status" value="1"/>
</dbReference>
<dbReference type="InterPro" id="IPR002110">
    <property type="entry name" value="Ankyrin_rpt"/>
</dbReference>
<protein>
    <submittedName>
        <fullName evidence="5">Uncharacterized protein</fullName>
    </submittedName>
</protein>
<dbReference type="PANTHER" id="PTHR24173:SF74">
    <property type="entry name" value="ANKYRIN REPEAT DOMAIN-CONTAINING PROTEIN 16"/>
    <property type="match status" value="1"/>
</dbReference>
<dbReference type="SUPFAM" id="SSF48403">
    <property type="entry name" value="Ankyrin repeat"/>
    <property type="match status" value="1"/>
</dbReference>
<feature type="compositionally biased region" description="Polar residues" evidence="4">
    <location>
        <begin position="234"/>
        <end position="243"/>
    </location>
</feature>
<feature type="region of interest" description="Disordered" evidence="4">
    <location>
        <begin position="672"/>
        <end position="795"/>
    </location>
</feature>
<dbReference type="Pfam" id="PF12796">
    <property type="entry name" value="Ank_2"/>
    <property type="match status" value="1"/>
</dbReference>
<keyword evidence="1" id="KW-0677">Repeat</keyword>
<feature type="repeat" description="ANK" evidence="3">
    <location>
        <begin position="107"/>
        <end position="139"/>
    </location>
</feature>
<dbReference type="PROSITE" id="PS50088">
    <property type="entry name" value="ANK_REPEAT"/>
    <property type="match status" value="2"/>
</dbReference>
<feature type="compositionally biased region" description="Acidic residues" evidence="4">
    <location>
        <begin position="399"/>
        <end position="408"/>
    </location>
</feature>
<accession>A0AAE0ZLX6</accession>
<dbReference type="Gene3D" id="1.25.40.20">
    <property type="entry name" value="Ankyrin repeat-containing domain"/>
    <property type="match status" value="1"/>
</dbReference>
<feature type="repeat" description="ANK" evidence="3">
    <location>
        <begin position="35"/>
        <end position="72"/>
    </location>
</feature>